<dbReference type="PANTHER" id="PTHR43711:SF32">
    <property type="entry name" value="SENSOR-TYPE HISTIDINE KINASE PRRB"/>
    <property type="match status" value="1"/>
</dbReference>
<dbReference type="PROSITE" id="PS50109">
    <property type="entry name" value="HIS_KIN"/>
    <property type="match status" value="1"/>
</dbReference>
<name>A0A225E1I6_9BACT</name>
<dbReference type="AlphaFoldDB" id="A0A225E1I6"/>
<feature type="region of interest" description="Disordered" evidence="7">
    <location>
        <begin position="244"/>
        <end position="470"/>
    </location>
</feature>
<feature type="domain" description="Histidine kinase" evidence="8">
    <location>
        <begin position="680"/>
        <end position="903"/>
    </location>
</feature>
<dbReference type="InterPro" id="IPR003594">
    <property type="entry name" value="HATPase_dom"/>
</dbReference>
<evidence type="ECO:0000259" key="8">
    <source>
        <dbReference type="PROSITE" id="PS50109"/>
    </source>
</evidence>
<dbReference type="InterPro" id="IPR004358">
    <property type="entry name" value="Sig_transdc_His_kin-like_C"/>
</dbReference>
<evidence type="ECO:0000256" key="7">
    <source>
        <dbReference type="SAM" id="MobiDB-lite"/>
    </source>
</evidence>
<keyword evidence="5 9" id="KW-0418">Kinase</keyword>
<dbReference type="SUPFAM" id="SSF55874">
    <property type="entry name" value="ATPase domain of HSP90 chaperone/DNA topoisomerase II/histidine kinase"/>
    <property type="match status" value="1"/>
</dbReference>
<dbReference type="OrthoDB" id="9813151at2"/>
<dbReference type="PANTHER" id="PTHR43711">
    <property type="entry name" value="TWO-COMPONENT HISTIDINE KINASE"/>
    <property type="match status" value="1"/>
</dbReference>
<evidence type="ECO:0000256" key="2">
    <source>
        <dbReference type="ARBA" id="ARBA00012438"/>
    </source>
</evidence>
<feature type="compositionally biased region" description="Basic and acidic residues" evidence="7">
    <location>
        <begin position="244"/>
        <end position="255"/>
    </location>
</feature>
<proteinExistence type="predicted"/>
<keyword evidence="6" id="KW-0902">Two-component regulatory system</keyword>
<dbReference type="EC" id="2.7.13.3" evidence="2"/>
<evidence type="ECO:0000256" key="5">
    <source>
        <dbReference type="ARBA" id="ARBA00022777"/>
    </source>
</evidence>
<dbReference type="InterPro" id="IPR050736">
    <property type="entry name" value="Sensor_HK_Regulatory"/>
</dbReference>
<evidence type="ECO:0000256" key="3">
    <source>
        <dbReference type="ARBA" id="ARBA00022553"/>
    </source>
</evidence>
<comment type="caution">
    <text evidence="9">The sequence shown here is derived from an EMBL/GenBank/DDBJ whole genome shotgun (WGS) entry which is preliminary data.</text>
</comment>
<feature type="compositionally biased region" description="Basic and acidic residues" evidence="7">
    <location>
        <begin position="451"/>
        <end position="470"/>
    </location>
</feature>
<dbReference type="Pfam" id="PF00512">
    <property type="entry name" value="HisKA"/>
    <property type="match status" value="1"/>
</dbReference>
<evidence type="ECO:0000256" key="4">
    <source>
        <dbReference type="ARBA" id="ARBA00022679"/>
    </source>
</evidence>
<evidence type="ECO:0000256" key="1">
    <source>
        <dbReference type="ARBA" id="ARBA00000085"/>
    </source>
</evidence>
<evidence type="ECO:0000313" key="9">
    <source>
        <dbReference type="EMBL" id="OWK47431.1"/>
    </source>
</evidence>
<feature type="compositionally biased region" description="Polar residues" evidence="7">
    <location>
        <begin position="390"/>
        <end position="411"/>
    </location>
</feature>
<evidence type="ECO:0000313" key="10">
    <source>
        <dbReference type="Proteomes" id="UP000214646"/>
    </source>
</evidence>
<organism evidence="9 10">
    <name type="scientific">Fimbriiglobus ruber</name>
    <dbReference type="NCBI Taxonomy" id="1908690"/>
    <lineage>
        <taxon>Bacteria</taxon>
        <taxon>Pseudomonadati</taxon>
        <taxon>Planctomycetota</taxon>
        <taxon>Planctomycetia</taxon>
        <taxon>Gemmatales</taxon>
        <taxon>Gemmataceae</taxon>
        <taxon>Fimbriiglobus</taxon>
    </lineage>
</organism>
<dbReference type="InterPro" id="IPR036097">
    <property type="entry name" value="HisK_dim/P_sf"/>
</dbReference>
<sequence>MTRRLFGPAGACCAFLFVVALVAGGLGWVTIASLDVETDRRAATARADRSSQERLALWRLDGRMLPAVGLENNRPFAHYTALHAAVAAALDADPEALPAGPLRLPSPLLSADLNDWMVLHFQIDPDTGWESPQVLPGELAERLSAAPNNLVLSNVTPQRAQLLSQLRVRFPTASVIQALSDRERATPDDNPFVVPVPLADETAYPKPGIVDPNEPPPGEWRGPAINPDPLAQRTDILFCRERGSRSDAGCARDDGYGPDVKNGLAGAQPTAKPNANSNSNPAKDQALQSQALPPIVWVPNPNSAPYPNNPNGLNQGYSGQFANPATGAATSNTLPNQQSFNGNRTIPYMSNSKNLDGSPEFAARQRATAESLGVRGGLEGSAQKGAQPGPYQQTNDRIASDNNNTARNQGRSVGPPAPIPPVTSTGSNNEGREKSLKTADNKNDNAQPEMQEAKKAAPSEPTQKRETDQEAYRKLTEQQRLAKANDVPAIRQGVEAGKKPPPPQGNTLQNFHLALARDRAAAEAAGSAAPAERKGGPVARPTAVHVGPLRPLWLTAADGTEELVLVRAARLEHKTVYQGVLLDWARVRQVLKEQVVDLFPAAELVPVRAADDPSPERAMTALPVQLDPGPVPELAPAGWTPLRIGLVLAWAAALLALAAVWFGGQALLGFSEDRIRFVSAVTHELRTPLTSLRLYLDLLTSGLISDPEQQKEYLTTLTAESDRLNRLIENVLDFARLEKRSSARATLQATNVANLLDEIRRTWADRCAADGKELVVISTLPADQAAHTDIRVAAQIIGNLIDNARKYSRDAADARIWVWAKPGRRKRLVIEVEDRGPGVPAREQRSVFRPFRRGKTTDTVAGGAGLGLALAVHWADLLGGKLSYRPADGGVGACFRLELPAKM</sequence>
<keyword evidence="3" id="KW-0597">Phosphoprotein</keyword>
<feature type="compositionally biased region" description="Basic and acidic residues" evidence="7">
    <location>
        <begin position="430"/>
        <end position="443"/>
    </location>
</feature>
<evidence type="ECO:0000256" key="6">
    <source>
        <dbReference type="ARBA" id="ARBA00023012"/>
    </source>
</evidence>
<dbReference type="GO" id="GO:0000155">
    <property type="term" value="F:phosphorelay sensor kinase activity"/>
    <property type="evidence" value="ECO:0007669"/>
    <property type="project" value="InterPro"/>
</dbReference>
<dbReference type="InterPro" id="IPR005467">
    <property type="entry name" value="His_kinase_dom"/>
</dbReference>
<comment type="catalytic activity">
    <reaction evidence="1">
        <text>ATP + protein L-histidine = ADP + protein N-phospho-L-histidine.</text>
        <dbReference type="EC" id="2.7.13.3"/>
    </reaction>
</comment>
<keyword evidence="10" id="KW-1185">Reference proteome</keyword>
<dbReference type="InterPro" id="IPR036890">
    <property type="entry name" value="HATPase_C_sf"/>
</dbReference>
<feature type="compositionally biased region" description="Low complexity" evidence="7">
    <location>
        <begin position="271"/>
        <end position="283"/>
    </location>
</feature>
<keyword evidence="4" id="KW-0808">Transferase</keyword>
<feature type="region of interest" description="Disordered" evidence="7">
    <location>
        <begin position="203"/>
        <end position="227"/>
    </location>
</feature>
<protein>
    <recommendedName>
        <fullName evidence="2">histidine kinase</fullName>
        <ecNumber evidence="2">2.7.13.3</ecNumber>
    </recommendedName>
</protein>
<dbReference type="RefSeq" id="WP_088252538.1">
    <property type="nucleotide sequence ID" value="NZ_NIDE01000001.1"/>
</dbReference>
<accession>A0A225E1I6</accession>
<dbReference type="CDD" id="cd00075">
    <property type="entry name" value="HATPase"/>
    <property type="match status" value="1"/>
</dbReference>
<reference evidence="10" key="1">
    <citation type="submission" date="2017-06" db="EMBL/GenBank/DDBJ databases">
        <title>Genome analysis of Fimbriiglobus ruber SP5, the first member of the order Planctomycetales with confirmed chitinolytic capability.</title>
        <authorList>
            <person name="Ravin N.V."/>
            <person name="Rakitin A.L."/>
            <person name="Ivanova A.A."/>
            <person name="Beletsky A.V."/>
            <person name="Kulichevskaya I.S."/>
            <person name="Mardanov A.V."/>
            <person name="Dedysh S.N."/>
        </authorList>
    </citation>
    <scope>NUCLEOTIDE SEQUENCE [LARGE SCALE GENOMIC DNA]</scope>
    <source>
        <strain evidence="10">SP5</strain>
    </source>
</reference>
<dbReference type="Gene3D" id="1.10.287.130">
    <property type="match status" value="1"/>
</dbReference>
<dbReference type="Proteomes" id="UP000214646">
    <property type="component" value="Unassembled WGS sequence"/>
</dbReference>
<dbReference type="FunFam" id="1.10.287.130:FF:000001">
    <property type="entry name" value="Two-component sensor histidine kinase"/>
    <property type="match status" value="1"/>
</dbReference>
<dbReference type="Pfam" id="PF02518">
    <property type="entry name" value="HATPase_c"/>
    <property type="match status" value="1"/>
</dbReference>
<dbReference type="SUPFAM" id="SSF47384">
    <property type="entry name" value="Homodimeric domain of signal transducing histidine kinase"/>
    <property type="match status" value="1"/>
</dbReference>
<dbReference type="CDD" id="cd00082">
    <property type="entry name" value="HisKA"/>
    <property type="match status" value="1"/>
</dbReference>
<gene>
    <name evidence="9" type="ORF">FRUB_01130</name>
</gene>
<dbReference type="SMART" id="SM00387">
    <property type="entry name" value="HATPase_c"/>
    <property type="match status" value="1"/>
</dbReference>
<feature type="compositionally biased region" description="Polar residues" evidence="7">
    <location>
        <begin position="312"/>
        <end position="355"/>
    </location>
</feature>
<dbReference type="InterPro" id="IPR003661">
    <property type="entry name" value="HisK_dim/P_dom"/>
</dbReference>
<dbReference type="PRINTS" id="PR00344">
    <property type="entry name" value="BCTRLSENSOR"/>
</dbReference>
<dbReference type="EMBL" id="NIDE01000001">
    <property type="protein sequence ID" value="OWK47431.1"/>
    <property type="molecule type" value="Genomic_DNA"/>
</dbReference>
<dbReference type="Gene3D" id="3.30.565.10">
    <property type="entry name" value="Histidine kinase-like ATPase, C-terminal domain"/>
    <property type="match status" value="1"/>
</dbReference>
<dbReference type="SMART" id="SM00388">
    <property type="entry name" value="HisKA"/>
    <property type="match status" value="1"/>
</dbReference>